<evidence type="ECO:0000313" key="1">
    <source>
        <dbReference type="EMBL" id="KAL2480733.1"/>
    </source>
</evidence>
<reference evidence="2" key="1">
    <citation type="submission" date="2024-07" db="EMBL/GenBank/DDBJ databases">
        <title>Two chromosome-level genome assemblies of Korean endemic species Abeliophyllum distichum and Forsythia ovata (Oleaceae).</title>
        <authorList>
            <person name="Jang H."/>
        </authorList>
    </citation>
    <scope>NUCLEOTIDE SEQUENCE [LARGE SCALE GENOMIC DNA]</scope>
</reference>
<evidence type="ECO:0000313" key="2">
    <source>
        <dbReference type="Proteomes" id="UP001604336"/>
    </source>
</evidence>
<accession>A0ABD1QX51</accession>
<dbReference type="EMBL" id="JBFOLK010000010">
    <property type="protein sequence ID" value="KAL2480733.1"/>
    <property type="molecule type" value="Genomic_DNA"/>
</dbReference>
<gene>
    <name evidence="1" type="ORF">Adt_33699</name>
</gene>
<keyword evidence="2" id="KW-1185">Reference proteome</keyword>
<dbReference type="AlphaFoldDB" id="A0ABD1QX51"/>
<organism evidence="1 2">
    <name type="scientific">Abeliophyllum distichum</name>
    <dbReference type="NCBI Taxonomy" id="126358"/>
    <lineage>
        <taxon>Eukaryota</taxon>
        <taxon>Viridiplantae</taxon>
        <taxon>Streptophyta</taxon>
        <taxon>Embryophyta</taxon>
        <taxon>Tracheophyta</taxon>
        <taxon>Spermatophyta</taxon>
        <taxon>Magnoliopsida</taxon>
        <taxon>eudicotyledons</taxon>
        <taxon>Gunneridae</taxon>
        <taxon>Pentapetalae</taxon>
        <taxon>asterids</taxon>
        <taxon>lamiids</taxon>
        <taxon>Lamiales</taxon>
        <taxon>Oleaceae</taxon>
        <taxon>Forsythieae</taxon>
        <taxon>Abeliophyllum</taxon>
    </lineage>
</organism>
<proteinExistence type="predicted"/>
<name>A0ABD1QX51_9LAMI</name>
<protein>
    <submittedName>
        <fullName evidence="1">Uncharacterized protein</fullName>
    </submittedName>
</protein>
<sequence length="107" mass="12590">MTKAPTKMPWRSVTLTWLMYCRMARSLIREYIRHVWGRIHQFPNARNGSIFIIKALEEDPHIALCEFRIFVNFTHVLCAKYELRSGSDVDIYEQVGMFLFILAHGKG</sequence>
<comment type="caution">
    <text evidence="1">The sequence shown here is derived from an EMBL/GenBank/DDBJ whole genome shotgun (WGS) entry which is preliminary data.</text>
</comment>
<dbReference type="Proteomes" id="UP001604336">
    <property type="component" value="Unassembled WGS sequence"/>
</dbReference>